<dbReference type="GO" id="GO:0015128">
    <property type="term" value="F:gluconate transmembrane transporter activity"/>
    <property type="evidence" value="ECO:0007669"/>
    <property type="project" value="InterPro"/>
</dbReference>
<dbReference type="GO" id="GO:0005886">
    <property type="term" value="C:plasma membrane"/>
    <property type="evidence" value="ECO:0007669"/>
    <property type="project" value="TreeGrafter"/>
</dbReference>
<feature type="transmembrane region" description="Helical" evidence="1">
    <location>
        <begin position="26"/>
        <end position="44"/>
    </location>
</feature>
<reference key="2">
    <citation type="submission" date="2011-04" db="EMBL/GenBank/DDBJ databases">
        <title>Complete sequence of chromosome of Haliscomenobacter hydrossis DSM 1100.</title>
        <authorList>
            <consortium name="US DOE Joint Genome Institute (JGI-PGF)"/>
            <person name="Lucas S."/>
            <person name="Han J."/>
            <person name="Lapidus A."/>
            <person name="Bruce D."/>
            <person name="Goodwin L."/>
            <person name="Pitluck S."/>
            <person name="Peters L."/>
            <person name="Kyrpides N."/>
            <person name="Mavromatis K."/>
            <person name="Ivanova N."/>
            <person name="Ovchinnikova G."/>
            <person name="Pagani I."/>
            <person name="Daligault H."/>
            <person name="Detter J.C."/>
            <person name="Han C."/>
            <person name="Land M."/>
            <person name="Hauser L."/>
            <person name="Markowitz V."/>
            <person name="Cheng J.-F."/>
            <person name="Hugenholtz P."/>
            <person name="Woyke T."/>
            <person name="Wu D."/>
            <person name="Verbarg S."/>
            <person name="Frueling A."/>
            <person name="Brambilla E."/>
            <person name="Klenk H.-P."/>
            <person name="Eisen J.A."/>
        </authorList>
    </citation>
    <scope>NUCLEOTIDE SEQUENCE</scope>
    <source>
        <strain>DSM 1100</strain>
    </source>
</reference>
<feature type="transmembrane region" description="Helical" evidence="1">
    <location>
        <begin position="137"/>
        <end position="155"/>
    </location>
</feature>
<feature type="transmembrane region" description="Helical" evidence="1">
    <location>
        <begin position="303"/>
        <end position="321"/>
    </location>
</feature>
<accession>F4KZL7</accession>
<dbReference type="EMBL" id="CP002691">
    <property type="protein sequence ID" value="AEE49487.1"/>
    <property type="molecule type" value="Genomic_DNA"/>
</dbReference>
<dbReference type="STRING" id="760192.Halhy_1596"/>
<sequence length="445" mass="47108">MSTLWLCSLLFGSVGFIVWCTARWRMNPFLVLFLTALLLGLISGMPLDKIVETLKDGFGETMKKIGLVIILGTVLGVLLERSGATLRMANFILGLVGEKRAPAALSITGFLVGLPIFCDSGFIILNGLKQSLVKRTTFGMPLMTLCLATSLYGVHCLVPPHPGIAAAGATLGADLGMVMLLGIVISIPLTVLGYFWALRFGTKIVDDSVPKEEENPVDPGPLPSSWRAFFPVLLPIFLIGLKSVAFLGVAPDAEKSAWLKMLSLIGDPVIALLCAIGLAVILLSTHKSQKSIQKWFGEGVEKAGPILAIIAGGGTFGAMLKAADLSGALAESIASWQLGLFFPFLLAMVLKTAQGSSTVAVITAATIVAPALSSLGLDNEWGRVLAVLSLGAGSMVVSHANDAYFWVISTFSNLRSDVMFKLYTPVTALMGVAAQLIIWVLSLVF</sequence>
<evidence type="ECO:0000256" key="1">
    <source>
        <dbReference type="SAM" id="Phobius"/>
    </source>
</evidence>
<dbReference type="eggNOG" id="COG2610">
    <property type="taxonomic scope" value="Bacteria"/>
</dbReference>
<evidence type="ECO:0000313" key="3">
    <source>
        <dbReference type="Proteomes" id="UP000008461"/>
    </source>
</evidence>
<feature type="transmembrane region" description="Helical" evidence="1">
    <location>
        <begin position="175"/>
        <end position="197"/>
    </location>
</feature>
<proteinExistence type="predicted"/>
<dbReference type="HOGENOM" id="CLU_027949_0_2_10"/>
<dbReference type="Pfam" id="PF02447">
    <property type="entry name" value="GntP_permease"/>
    <property type="match status" value="1"/>
</dbReference>
<keyword evidence="1" id="KW-0472">Membrane</keyword>
<dbReference type="KEGG" id="hhy:Halhy_1596"/>
<feature type="transmembrane region" description="Helical" evidence="1">
    <location>
        <begin position="333"/>
        <end position="350"/>
    </location>
</feature>
<gene>
    <name evidence="2" type="ordered locus">Halhy_1596</name>
</gene>
<feature type="transmembrane region" description="Helical" evidence="1">
    <location>
        <begin position="261"/>
        <end position="283"/>
    </location>
</feature>
<feature type="transmembrane region" description="Helical" evidence="1">
    <location>
        <begin position="103"/>
        <end position="125"/>
    </location>
</feature>
<feature type="transmembrane region" description="Helical" evidence="1">
    <location>
        <begin position="228"/>
        <end position="249"/>
    </location>
</feature>
<dbReference type="InterPro" id="IPR003474">
    <property type="entry name" value="Glcn_transporter"/>
</dbReference>
<feature type="transmembrane region" description="Helical" evidence="1">
    <location>
        <begin position="357"/>
        <end position="375"/>
    </location>
</feature>
<feature type="transmembrane region" description="Helical" evidence="1">
    <location>
        <begin position="422"/>
        <end position="444"/>
    </location>
</feature>
<dbReference type="RefSeq" id="WP_013764041.1">
    <property type="nucleotide sequence ID" value="NC_015510.1"/>
</dbReference>
<keyword evidence="1" id="KW-0812">Transmembrane</keyword>
<protein>
    <submittedName>
        <fullName evidence="2">Gluconate transporter</fullName>
    </submittedName>
</protein>
<name>F4KZL7_HALH1</name>
<dbReference type="PANTHER" id="PTHR30354">
    <property type="entry name" value="GNT FAMILY GLUCONATE TRANSPORTER"/>
    <property type="match status" value="1"/>
</dbReference>
<feature type="transmembrane region" description="Helical" evidence="1">
    <location>
        <begin position="381"/>
        <end position="401"/>
    </location>
</feature>
<organism evidence="2 3">
    <name type="scientific">Haliscomenobacter hydrossis (strain ATCC 27775 / DSM 1100 / LMG 10767 / O)</name>
    <dbReference type="NCBI Taxonomy" id="760192"/>
    <lineage>
        <taxon>Bacteria</taxon>
        <taxon>Pseudomonadati</taxon>
        <taxon>Bacteroidota</taxon>
        <taxon>Saprospiria</taxon>
        <taxon>Saprospirales</taxon>
        <taxon>Haliscomenobacteraceae</taxon>
        <taxon>Haliscomenobacter</taxon>
    </lineage>
</organism>
<dbReference type="OrthoDB" id="9787129at2"/>
<dbReference type="Proteomes" id="UP000008461">
    <property type="component" value="Chromosome"/>
</dbReference>
<keyword evidence="1" id="KW-1133">Transmembrane helix</keyword>
<keyword evidence="3" id="KW-1185">Reference proteome</keyword>
<dbReference type="AlphaFoldDB" id="F4KZL7"/>
<dbReference type="PANTHER" id="PTHR30354:SF11">
    <property type="entry name" value="PERMEASE"/>
    <property type="match status" value="1"/>
</dbReference>
<reference evidence="2 3" key="1">
    <citation type="journal article" date="2011" name="Stand. Genomic Sci.">
        <title>Complete genome sequence of Haliscomenobacter hydrossis type strain (O).</title>
        <authorList>
            <consortium name="US DOE Joint Genome Institute (JGI-PGF)"/>
            <person name="Daligault H."/>
            <person name="Lapidus A."/>
            <person name="Zeytun A."/>
            <person name="Nolan M."/>
            <person name="Lucas S."/>
            <person name="Del Rio T.G."/>
            <person name="Tice H."/>
            <person name="Cheng J.F."/>
            <person name="Tapia R."/>
            <person name="Han C."/>
            <person name="Goodwin L."/>
            <person name="Pitluck S."/>
            <person name="Liolios K."/>
            <person name="Pagani I."/>
            <person name="Ivanova N."/>
            <person name="Huntemann M."/>
            <person name="Mavromatis K."/>
            <person name="Mikhailova N."/>
            <person name="Pati A."/>
            <person name="Chen A."/>
            <person name="Palaniappan K."/>
            <person name="Land M."/>
            <person name="Hauser L."/>
            <person name="Brambilla E.M."/>
            <person name="Rohde M."/>
            <person name="Verbarg S."/>
            <person name="Goker M."/>
            <person name="Bristow J."/>
            <person name="Eisen J.A."/>
            <person name="Markowitz V."/>
            <person name="Hugenholtz P."/>
            <person name="Kyrpides N.C."/>
            <person name="Klenk H.P."/>
            <person name="Woyke T."/>
        </authorList>
    </citation>
    <scope>NUCLEOTIDE SEQUENCE [LARGE SCALE GENOMIC DNA]</scope>
    <source>
        <strain evidence="3">ATCC 27775 / DSM 1100 / LMG 10767 / O</strain>
    </source>
</reference>
<evidence type="ECO:0000313" key="2">
    <source>
        <dbReference type="EMBL" id="AEE49487.1"/>
    </source>
</evidence>